<protein>
    <submittedName>
        <fullName evidence="1">Uncharacterized protein</fullName>
    </submittedName>
</protein>
<dbReference type="InterPro" id="IPR015915">
    <property type="entry name" value="Kelch-typ_b-propeller"/>
</dbReference>
<proteinExistence type="predicted"/>
<dbReference type="Gene3D" id="2.120.10.80">
    <property type="entry name" value="Kelch-type beta propeller"/>
    <property type="match status" value="2"/>
</dbReference>
<dbReference type="InterPro" id="IPR042941">
    <property type="entry name" value="KLDC9"/>
</dbReference>
<name>A0AAU9W064_9CNID</name>
<keyword evidence="2" id="KW-1185">Reference proteome</keyword>
<dbReference type="InterPro" id="IPR011043">
    <property type="entry name" value="Gal_Oxase/kelch_b-propeller"/>
</dbReference>
<dbReference type="PANTHER" id="PTHR47196">
    <property type="entry name" value="KELCH DOMAIN-CONTAINING PROTEIN 9"/>
    <property type="match status" value="1"/>
</dbReference>
<gene>
    <name evidence="1" type="ORF">PMEA_00025812</name>
</gene>
<reference evidence="1 2" key="1">
    <citation type="submission" date="2022-05" db="EMBL/GenBank/DDBJ databases">
        <authorList>
            <consortium name="Genoscope - CEA"/>
            <person name="William W."/>
        </authorList>
    </citation>
    <scope>NUCLEOTIDE SEQUENCE [LARGE SCALE GENOMIC DNA]</scope>
</reference>
<dbReference type="AlphaFoldDB" id="A0AAU9W064"/>
<evidence type="ECO:0000313" key="2">
    <source>
        <dbReference type="Proteomes" id="UP001159428"/>
    </source>
</evidence>
<dbReference type="PANTHER" id="PTHR47196:SF1">
    <property type="entry name" value="KELCH DOMAIN-CONTAINING PROTEIN 9"/>
    <property type="match status" value="1"/>
</dbReference>
<comment type="caution">
    <text evidence="1">The sequence shown here is derived from an EMBL/GenBank/DDBJ whole genome shotgun (WGS) entry which is preliminary data.</text>
</comment>
<dbReference type="Proteomes" id="UP001159428">
    <property type="component" value="Unassembled WGS sequence"/>
</dbReference>
<organism evidence="1 2">
    <name type="scientific">Pocillopora meandrina</name>
    <dbReference type="NCBI Taxonomy" id="46732"/>
    <lineage>
        <taxon>Eukaryota</taxon>
        <taxon>Metazoa</taxon>
        <taxon>Cnidaria</taxon>
        <taxon>Anthozoa</taxon>
        <taxon>Hexacorallia</taxon>
        <taxon>Scleractinia</taxon>
        <taxon>Astrocoeniina</taxon>
        <taxon>Pocilloporidae</taxon>
        <taxon>Pocillopora</taxon>
    </lineage>
</organism>
<dbReference type="EMBL" id="CALNXJ010000005">
    <property type="protein sequence ID" value="CAH3040194.1"/>
    <property type="molecule type" value="Genomic_DNA"/>
</dbReference>
<dbReference type="SUPFAM" id="SSF50965">
    <property type="entry name" value="Galactose oxidase, central domain"/>
    <property type="match status" value="1"/>
</dbReference>
<accession>A0AAU9W064</accession>
<evidence type="ECO:0000313" key="1">
    <source>
        <dbReference type="EMBL" id="CAH3040194.1"/>
    </source>
</evidence>
<dbReference type="Pfam" id="PF24681">
    <property type="entry name" value="Kelch_KLHDC2_KLHL20_DRC7"/>
    <property type="match status" value="2"/>
</dbReference>
<sequence>MEVFAVSAHGIVPSKRAFHSCSVVGNFLYIFGGIAPDRTVLNDMYMYNVSSNMWSRIEDRVPGSSQSRPLVSSGFPKGRLCTAPSVSHHTATAVRGRFILIIGGWNGRKRCADVFCFDTVDQFWRHIPETGDIPVGLSSHTATLVSSKDILIIGREGGVHTQRRFSGAFYLNFETGKYSEAPFHASSRSGHTANLIPIRTSGENHLFVFGGRKSGGYELIGSWRKMEQTETSFPQQRISELLRKSAICDEPSGRQHAKAVELGSKHLLIFGGETWSGVRENVTNEAFVLETDTMKWYKLPLVGDAPKLVGHSMVGCGEKIFVFGGGLSSKYCNTLWEVKI</sequence>
<dbReference type="GO" id="GO:0030332">
    <property type="term" value="F:cyclin binding"/>
    <property type="evidence" value="ECO:0007669"/>
    <property type="project" value="TreeGrafter"/>
</dbReference>